<reference evidence="2 3" key="1">
    <citation type="journal article" date="2019" name="Commun. Biol.">
        <title>The bagworm genome reveals a unique fibroin gene that provides high tensile strength.</title>
        <authorList>
            <person name="Kono N."/>
            <person name="Nakamura H."/>
            <person name="Ohtoshi R."/>
            <person name="Tomita M."/>
            <person name="Numata K."/>
            <person name="Arakawa K."/>
        </authorList>
    </citation>
    <scope>NUCLEOTIDE SEQUENCE [LARGE SCALE GENOMIC DNA]</scope>
</reference>
<dbReference type="AlphaFoldDB" id="A0A4C1ZP28"/>
<name>A0A4C1ZP28_EUMVA</name>
<protein>
    <submittedName>
        <fullName evidence="2">Uncharacterized protein</fullName>
    </submittedName>
</protein>
<evidence type="ECO:0000256" key="1">
    <source>
        <dbReference type="SAM" id="Phobius"/>
    </source>
</evidence>
<accession>A0A4C1ZP28</accession>
<keyword evidence="1" id="KW-1133">Transmembrane helix</keyword>
<evidence type="ECO:0000313" key="2">
    <source>
        <dbReference type="EMBL" id="GBP88824.1"/>
    </source>
</evidence>
<keyword evidence="3" id="KW-1185">Reference proteome</keyword>
<dbReference type="Proteomes" id="UP000299102">
    <property type="component" value="Unassembled WGS sequence"/>
</dbReference>
<organism evidence="2 3">
    <name type="scientific">Eumeta variegata</name>
    <name type="common">Bagworm moth</name>
    <name type="synonym">Eumeta japonica</name>
    <dbReference type="NCBI Taxonomy" id="151549"/>
    <lineage>
        <taxon>Eukaryota</taxon>
        <taxon>Metazoa</taxon>
        <taxon>Ecdysozoa</taxon>
        <taxon>Arthropoda</taxon>
        <taxon>Hexapoda</taxon>
        <taxon>Insecta</taxon>
        <taxon>Pterygota</taxon>
        <taxon>Neoptera</taxon>
        <taxon>Endopterygota</taxon>
        <taxon>Lepidoptera</taxon>
        <taxon>Glossata</taxon>
        <taxon>Ditrysia</taxon>
        <taxon>Tineoidea</taxon>
        <taxon>Psychidae</taxon>
        <taxon>Oiketicinae</taxon>
        <taxon>Eumeta</taxon>
    </lineage>
</organism>
<evidence type="ECO:0000313" key="3">
    <source>
        <dbReference type="Proteomes" id="UP000299102"/>
    </source>
</evidence>
<proteinExistence type="predicted"/>
<sequence>MEMAPSRRPPRPRPPSARFALILNASTALCSTFTEISLVIFSHIIFSKVEMTEFSPEIAGNPANGPRPNYVELQSGILKRAIFVALAWINFIPLKTHYFRQSSSSRRSPSSCRGISNTTEVTGGAYEVVEGREQCSDTMASRCGAAARRRRDNTGTLSRR</sequence>
<comment type="caution">
    <text evidence="2">The sequence shown here is derived from an EMBL/GenBank/DDBJ whole genome shotgun (WGS) entry which is preliminary data.</text>
</comment>
<feature type="transmembrane region" description="Helical" evidence="1">
    <location>
        <begin position="21"/>
        <end position="46"/>
    </location>
</feature>
<keyword evidence="1" id="KW-0472">Membrane</keyword>
<dbReference type="EMBL" id="BGZK01001961">
    <property type="protein sequence ID" value="GBP88824.1"/>
    <property type="molecule type" value="Genomic_DNA"/>
</dbReference>
<keyword evidence="1" id="KW-0812">Transmembrane</keyword>
<gene>
    <name evidence="2" type="ORF">EVAR_65817_1</name>
</gene>